<dbReference type="EMBL" id="CP036498">
    <property type="protein sequence ID" value="QUS38030.1"/>
    <property type="molecule type" value="Genomic_DNA"/>
</dbReference>
<gene>
    <name evidence="3" type="ORF">RPMA_03520</name>
</gene>
<sequence>MTETTNINDSTSQEWYFTENGQRKGPFPAAALLDFLQANRISGDTSVWRKGLQDWQPLKSTELGAPLQEAPPPVAPSNINNALVWIIAIAPIPYAFFSGIIEAFKMDDPLQPHRALDILAFLVPAFINAALCLSDERQLKRAGYSDKWLTTFGFILAPAYLFIRAKRLRHFPSYGITWIATFAVSILLSIPY</sequence>
<keyword evidence="1" id="KW-0812">Transmembrane</keyword>
<feature type="transmembrane region" description="Helical" evidence="1">
    <location>
        <begin position="82"/>
        <end position="104"/>
    </location>
</feature>
<reference evidence="3 4" key="1">
    <citation type="submission" date="2019-02" db="EMBL/GenBank/DDBJ databases">
        <title>Emended description of the genus Rhodopseudomonas and description of Rhodopseudomonas albus sp. nov., a non-phototrophic, heavy-metal-tolerant bacterium isolated from garden soil.</title>
        <authorList>
            <person name="Bao Z."/>
            <person name="Cao W.W."/>
            <person name="Sato Y."/>
            <person name="Nishizawa T."/>
            <person name="Zhao J."/>
            <person name="Guo Y."/>
            <person name="Ohta H."/>
        </authorList>
    </citation>
    <scope>NUCLEOTIDE SEQUENCE [LARGE SCALE GENOMIC DNA]</scope>
    <source>
        <strain evidence="3 4">SK50-23</strain>
    </source>
</reference>
<keyword evidence="1" id="KW-1133">Transmembrane helix</keyword>
<dbReference type="Proteomes" id="UP000682843">
    <property type="component" value="Chromosome"/>
</dbReference>
<feature type="domain" description="GYF" evidence="2">
    <location>
        <begin position="15"/>
        <end position="60"/>
    </location>
</feature>
<dbReference type="InterPro" id="IPR035445">
    <property type="entry name" value="GYF-like_dom_sf"/>
</dbReference>
<evidence type="ECO:0000313" key="3">
    <source>
        <dbReference type="EMBL" id="QUS38030.1"/>
    </source>
</evidence>
<feature type="transmembrane region" description="Helical" evidence="1">
    <location>
        <begin position="171"/>
        <end position="190"/>
    </location>
</feature>
<keyword evidence="1" id="KW-0472">Membrane</keyword>
<dbReference type="InterPro" id="IPR025640">
    <property type="entry name" value="GYF_2"/>
</dbReference>
<proteinExistence type="predicted"/>
<feature type="transmembrane region" description="Helical" evidence="1">
    <location>
        <begin position="116"/>
        <end position="136"/>
    </location>
</feature>
<dbReference type="RefSeq" id="WP_211911561.1">
    <property type="nucleotide sequence ID" value="NZ_CP036498.1"/>
</dbReference>
<evidence type="ECO:0000259" key="2">
    <source>
        <dbReference type="Pfam" id="PF14237"/>
    </source>
</evidence>
<dbReference type="SUPFAM" id="SSF55277">
    <property type="entry name" value="GYF domain"/>
    <property type="match status" value="1"/>
</dbReference>
<protein>
    <submittedName>
        <fullName evidence="3">DUF4339 domain-containing protein</fullName>
    </submittedName>
</protein>
<evidence type="ECO:0000313" key="4">
    <source>
        <dbReference type="Proteomes" id="UP000682843"/>
    </source>
</evidence>
<evidence type="ECO:0000256" key="1">
    <source>
        <dbReference type="SAM" id="Phobius"/>
    </source>
</evidence>
<organism evidence="3 4">
    <name type="scientific">Tardiphaga alba</name>
    <dbReference type="NCBI Taxonomy" id="340268"/>
    <lineage>
        <taxon>Bacteria</taxon>
        <taxon>Pseudomonadati</taxon>
        <taxon>Pseudomonadota</taxon>
        <taxon>Alphaproteobacteria</taxon>
        <taxon>Hyphomicrobiales</taxon>
        <taxon>Nitrobacteraceae</taxon>
        <taxon>Tardiphaga</taxon>
    </lineage>
</organism>
<accession>A0ABX8A891</accession>
<name>A0ABX8A891_9BRAD</name>
<keyword evidence="4" id="KW-1185">Reference proteome</keyword>
<dbReference type="Pfam" id="PF14237">
    <property type="entry name" value="GYF_2"/>
    <property type="match status" value="1"/>
</dbReference>